<evidence type="ECO:0000313" key="1">
    <source>
        <dbReference type="EMBL" id="EHL01257.1"/>
    </source>
</evidence>
<proteinExistence type="predicted"/>
<dbReference type="EMBL" id="AGUE01000056">
    <property type="protein sequence ID" value="EHL01257.1"/>
    <property type="molecule type" value="Genomic_DNA"/>
</dbReference>
<dbReference type="HOGENOM" id="CLU_3125204_0_0_1"/>
<keyword evidence="2" id="KW-1185">Reference proteome</keyword>
<organism evidence="1 2">
    <name type="scientific">Glarea lozoyensis (strain ATCC 74030 / MF5533)</name>
    <dbReference type="NCBI Taxonomy" id="1104152"/>
    <lineage>
        <taxon>Eukaryota</taxon>
        <taxon>Fungi</taxon>
        <taxon>Dikarya</taxon>
        <taxon>Ascomycota</taxon>
        <taxon>Pezizomycotina</taxon>
        <taxon>Leotiomycetes</taxon>
        <taxon>Helotiales</taxon>
        <taxon>Helotiaceae</taxon>
        <taxon>Glarea</taxon>
    </lineage>
</organism>
<protein>
    <submittedName>
        <fullName evidence="1">Uncharacterized protein</fullName>
    </submittedName>
</protein>
<reference evidence="1 2" key="1">
    <citation type="journal article" date="2012" name="Eukaryot. Cell">
        <title>Genome sequence of the fungus Glarea lozoyensis: the first genome sequence of a species from the Helotiaceae family.</title>
        <authorList>
            <person name="Youssar L."/>
            <person name="Gruening B.A."/>
            <person name="Erxleben A."/>
            <person name="Guenther S."/>
            <person name="Huettel W."/>
        </authorList>
    </citation>
    <scope>NUCLEOTIDE SEQUENCE [LARGE SCALE GENOMIC DNA]</scope>
    <source>
        <strain evidence="2">ATCC 74030 / MF5533</strain>
    </source>
</reference>
<dbReference type="Proteomes" id="UP000005446">
    <property type="component" value="Unassembled WGS sequence"/>
</dbReference>
<dbReference type="InParanoid" id="H0EJJ6"/>
<sequence length="50" mass="5759">MLITIKREVVEGVVETYEVLKQSDVSESACWDFRPAAMVEAQLAEHKHKR</sequence>
<evidence type="ECO:0000313" key="2">
    <source>
        <dbReference type="Proteomes" id="UP000005446"/>
    </source>
</evidence>
<accession>H0EJJ6</accession>
<gene>
    <name evidence="1" type="ORF">M7I_2723</name>
</gene>
<name>H0EJJ6_GLAL7</name>
<dbReference type="AlphaFoldDB" id="H0EJJ6"/>
<comment type="caution">
    <text evidence="1">The sequence shown here is derived from an EMBL/GenBank/DDBJ whole genome shotgun (WGS) entry which is preliminary data.</text>
</comment>